<evidence type="ECO:0000256" key="4">
    <source>
        <dbReference type="ARBA" id="ARBA00022989"/>
    </source>
</evidence>
<reference evidence="7 8" key="1">
    <citation type="submission" date="2019-07" db="EMBL/GenBank/DDBJ databases">
        <title>Complete Genome Sequence of Leptotrichia hongkongensis Strain JMUB5056.</title>
        <authorList>
            <person name="Watanabe S."/>
            <person name="Cui L."/>
        </authorList>
    </citation>
    <scope>NUCLEOTIDE SEQUENCE [LARGE SCALE GENOMIC DNA]</scope>
    <source>
        <strain evidence="7 8">JMUB5056</strain>
    </source>
</reference>
<dbReference type="EMBL" id="AP019846">
    <property type="protein sequence ID" value="BBM60426.1"/>
    <property type="molecule type" value="Genomic_DNA"/>
</dbReference>
<keyword evidence="5 6" id="KW-0472">Membrane</keyword>
<evidence type="ECO:0000256" key="5">
    <source>
        <dbReference type="ARBA" id="ARBA00023136"/>
    </source>
</evidence>
<keyword evidence="4 6" id="KW-1133">Transmembrane helix</keyword>
<dbReference type="KEGG" id="lhg:JMUB5056_2032"/>
<evidence type="ECO:0000313" key="7">
    <source>
        <dbReference type="EMBL" id="BBM60426.1"/>
    </source>
</evidence>
<dbReference type="OrthoDB" id="166227at2"/>
<feature type="transmembrane region" description="Helical" evidence="6">
    <location>
        <begin position="12"/>
        <end position="28"/>
    </location>
</feature>
<dbReference type="GO" id="GO:0005886">
    <property type="term" value="C:plasma membrane"/>
    <property type="evidence" value="ECO:0007669"/>
    <property type="project" value="UniProtKB-ARBA"/>
</dbReference>
<proteinExistence type="predicted"/>
<dbReference type="InterPro" id="IPR051611">
    <property type="entry name" value="ECF_transporter_component"/>
</dbReference>
<evidence type="ECO:0000256" key="6">
    <source>
        <dbReference type="SAM" id="Phobius"/>
    </source>
</evidence>
<evidence type="ECO:0000256" key="2">
    <source>
        <dbReference type="ARBA" id="ARBA00022475"/>
    </source>
</evidence>
<organism evidence="7 8">
    <name type="scientific">Leptotrichia hongkongensis</name>
    <dbReference type="NCBI Taxonomy" id="554406"/>
    <lineage>
        <taxon>Bacteria</taxon>
        <taxon>Fusobacteriati</taxon>
        <taxon>Fusobacteriota</taxon>
        <taxon>Fusobacteriia</taxon>
        <taxon>Fusobacteriales</taxon>
        <taxon>Leptotrichiaceae</taxon>
        <taxon>Leptotrichia</taxon>
    </lineage>
</organism>
<keyword evidence="2" id="KW-1003">Cell membrane</keyword>
<dbReference type="Proteomes" id="UP000321561">
    <property type="component" value="Chromosome"/>
</dbReference>
<evidence type="ECO:0000256" key="1">
    <source>
        <dbReference type="ARBA" id="ARBA00004141"/>
    </source>
</evidence>
<feature type="transmembrane region" description="Helical" evidence="6">
    <location>
        <begin position="58"/>
        <end position="76"/>
    </location>
</feature>
<evidence type="ECO:0000313" key="8">
    <source>
        <dbReference type="Proteomes" id="UP000321561"/>
    </source>
</evidence>
<dbReference type="CDD" id="cd16914">
    <property type="entry name" value="EcfT"/>
    <property type="match status" value="1"/>
</dbReference>
<evidence type="ECO:0000256" key="3">
    <source>
        <dbReference type="ARBA" id="ARBA00022692"/>
    </source>
</evidence>
<feature type="transmembrane region" description="Helical" evidence="6">
    <location>
        <begin position="34"/>
        <end position="51"/>
    </location>
</feature>
<keyword evidence="3 6" id="KW-0812">Transmembrane</keyword>
<sequence length="251" mass="28072">MIKKFLEGLYPLTKLYFAISLIISAFLIPNDFYGYVLVIVCGILASFYGKGSAYFKRVFISLFLLTLVIFAAQSTLFASNEIVAKIGIFTIYKAGLLKAVKITSKLWAIVASVTLLTLITSIKDFTVALEKKGINPKFAFILLLTFQIIPEMGKQAGVILDSQRSRGVETEGNIFVRTRALLPVFVPLVLSSILNTEERAITLEARGFSIGEKRTILNDIEETKNDKIMKIMLAIFIVLCIVWRVLWVISK</sequence>
<dbReference type="AlphaFoldDB" id="A0A510L9H7"/>
<feature type="transmembrane region" description="Helical" evidence="6">
    <location>
        <begin position="228"/>
        <end position="249"/>
    </location>
</feature>
<gene>
    <name evidence="7" type="ORF">JMUB5056_2032</name>
</gene>
<dbReference type="PANTHER" id="PTHR34857:SF2">
    <property type="entry name" value="SLL0384 PROTEIN"/>
    <property type="match status" value="1"/>
</dbReference>
<protein>
    <submittedName>
        <fullName evidence="7">ABC-type cobalt transport system, permease component</fullName>
    </submittedName>
</protein>
<comment type="subcellular location">
    <subcellularLocation>
        <location evidence="1">Membrane</location>
        <topology evidence="1">Multi-pass membrane protein</topology>
    </subcellularLocation>
</comment>
<dbReference type="InterPro" id="IPR003339">
    <property type="entry name" value="ABC/ECF_trnsptr_transmembrane"/>
</dbReference>
<dbReference type="PANTHER" id="PTHR34857">
    <property type="entry name" value="SLL0384 PROTEIN"/>
    <property type="match status" value="1"/>
</dbReference>
<dbReference type="RefSeq" id="WP_147006259.1">
    <property type="nucleotide sequence ID" value="NZ_AP019846.1"/>
</dbReference>
<accession>A0A510L9H7</accession>
<feature type="transmembrane region" description="Helical" evidence="6">
    <location>
        <begin position="106"/>
        <end position="122"/>
    </location>
</feature>
<name>A0A510L9H7_9FUSO</name>
<dbReference type="Pfam" id="PF02361">
    <property type="entry name" value="CbiQ"/>
    <property type="match status" value="1"/>
</dbReference>